<proteinExistence type="predicted"/>
<feature type="region of interest" description="Disordered" evidence="1">
    <location>
        <begin position="930"/>
        <end position="973"/>
    </location>
</feature>
<organism evidence="2 3">
    <name type="scientific">Porphyridium purpureum</name>
    <name type="common">Red alga</name>
    <name type="synonym">Porphyridium cruentum</name>
    <dbReference type="NCBI Taxonomy" id="35688"/>
    <lineage>
        <taxon>Eukaryota</taxon>
        <taxon>Rhodophyta</taxon>
        <taxon>Bangiophyceae</taxon>
        <taxon>Porphyridiales</taxon>
        <taxon>Porphyridiaceae</taxon>
        <taxon>Porphyridium</taxon>
    </lineage>
</organism>
<name>A0A5J4YYR4_PORPP</name>
<keyword evidence="3" id="KW-1185">Reference proteome</keyword>
<reference evidence="3" key="1">
    <citation type="journal article" date="2019" name="Nat. Commun.">
        <title>Expansion of phycobilisome linker gene families in mesophilic red algae.</title>
        <authorList>
            <person name="Lee J."/>
            <person name="Kim D."/>
            <person name="Bhattacharya D."/>
            <person name="Yoon H.S."/>
        </authorList>
    </citation>
    <scope>NUCLEOTIDE SEQUENCE [LARGE SCALE GENOMIC DNA]</scope>
    <source>
        <strain evidence="3">CCMP 1328</strain>
    </source>
</reference>
<comment type="caution">
    <text evidence="2">The sequence shown here is derived from an EMBL/GenBank/DDBJ whole genome shotgun (WGS) entry which is preliminary data.</text>
</comment>
<dbReference type="EMBL" id="VRMN01000003">
    <property type="protein sequence ID" value="KAA8496120.1"/>
    <property type="molecule type" value="Genomic_DNA"/>
</dbReference>
<evidence type="ECO:0000313" key="3">
    <source>
        <dbReference type="Proteomes" id="UP000324585"/>
    </source>
</evidence>
<gene>
    <name evidence="2" type="ORF">FVE85_2275</name>
</gene>
<evidence type="ECO:0000256" key="1">
    <source>
        <dbReference type="SAM" id="MobiDB-lite"/>
    </source>
</evidence>
<sequence>MEEDAEVQIEQWAEASAQQDVRDLDALLRVPELSVAAAPGDVVLRRKRAVLALLATDAVFAVTERLCEHAQLAAAAQSDSVQVSNGVGGAAAAAAAAATATAGAVPQQLLRLMTVALEVWPILLDAARQAARPEQDRTDRTSLEPWSEPQLNLALRTLSQLHAGCCAVFSLFLCSIGAANSSHERRTLVERNGADGKREHSHGMLLIDFATKGLQSMCDLVLADDTCDIEPQFFGVLYPCAALLIGTALRYLARQGADAFTYGTTFPQLARALRALTVCVRTDSENQMQPDDHARQSVLRLCLQTLTLVSGRTRFYALKFESLEGASLSHPCSTVADILHLFNDSVAHGRRTRSRHPQIEWIHCATMCCELVYCWSGAASGWPLSIMQANIPTPLGRAIDAVYQLCLANQSARVSNSGVSLLTQRAFRAVSSVLDACRGERKQQVRQELDMDRFVWYLNNRPPRWNECPGVFAEFYIGLLDSLFCFMLGFPPSVDRFAEWEGPEHLCTFLDESKAWFYPYADSNALQALQLVIAFANCVRISCFQCPAATPYFITKRGVLPLFGRVIETAVEKTPGMGATEEEEQINACCRIFEALSNLVFGVASVKVLVGDENGFLERALTVLTRYSSLSVSAPPSESRVALALQLVRAACYFVCNVIMQAEELLPLVIRTDCVSEVLGALTPLILEHWQIAQLYVRFISNGAVTFGYDFVLELDAWCVGSYIAQSMRNHFHDGLDVLREGFDCITILVVAEPELYREEFATKWQVLELIELTLAKYANISLLVHSVSCAILVLCEAMKDEEDSDILSCNRRALIRMGVHSRLREIMNSESEHPETRLHARCAWLALCRHDSHDNDHDRQSSEGQDMGTGTVLQHRAVPDEATGATRSLIRRSTGSLQTIRSAPLIASLSSESKAPWVPVQETRAREPWTPAGLYESASPNLRIPQVDSASRPKPALDIPEHSASESQKPSLASAVRRINMLNTLMPKRPDHTVTTNPLNLIFPSMGSKRPPPPPSPE</sequence>
<evidence type="ECO:0000313" key="2">
    <source>
        <dbReference type="EMBL" id="KAA8496120.1"/>
    </source>
</evidence>
<dbReference type="AlphaFoldDB" id="A0A5J4YYR4"/>
<protein>
    <submittedName>
        <fullName evidence="2">Uncharacterized protein</fullName>
    </submittedName>
</protein>
<accession>A0A5J4YYR4</accession>
<feature type="region of interest" description="Disordered" evidence="1">
    <location>
        <begin position="988"/>
        <end position="1019"/>
    </location>
</feature>
<dbReference type="Proteomes" id="UP000324585">
    <property type="component" value="Unassembled WGS sequence"/>
</dbReference>